<evidence type="ECO:0000256" key="1">
    <source>
        <dbReference type="PROSITE-ProRule" id="PRU00339"/>
    </source>
</evidence>
<dbReference type="Pfam" id="PF13181">
    <property type="entry name" value="TPR_8"/>
    <property type="match status" value="1"/>
</dbReference>
<dbReference type="EMBL" id="CP154834">
    <property type="protein sequence ID" value="XAO75570.1"/>
    <property type="molecule type" value="Genomic_DNA"/>
</dbReference>
<feature type="repeat" description="TPR" evidence="1">
    <location>
        <begin position="15"/>
        <end position="48"/>
    </location>
</feature>
<sequence length="59" mass="6840">MEIFKLNTLLFPKSSNVYDSYGEILETLGNRKEAIINYRKSLELNPDNTNAANYLKDKK</sequence>
<keyword evidence="3" id="KW-1185">Reference proteome</keyword>
<dbReference type="SUPFAM" id="SSF48452">
    <property type="entry name" value="TPR-like"/>
    <property type="match status" value="1"/>
</dbReference>
<dbReference type="RefSeq" id="WP_294308093.1">
    <property type="nucleotide sequence ID" value="NZ_CP154834.1"/>
</dbReference>
<dbReference type="Proteomes" id="UP001463665">
    <property type="component" value="Chromosome"/>
</dbReference>
<proteinExistence type="predicted"/>
<reference evidence="2 3" key="1">
    <citation type="submission" date="2024-04" db="EMBL/GenBank/DDBJ databases">
        <title>Genome sequencing and assembly of rice foliar adapted Chryseobacterium endophyticum OsEnb-ALM-A6.</title>
        <authorList>
            <person name="Kumar S."/>
            <person name="Javed M."/>
            <person name="Chouhan V."/>
            <person name="Charishma K."/>
            <person name="Patel A."/>
            <person name="Kumar M."/>
            <person name="Sahu K.P."/>
            <person name="Kumar A."/>
        </authorList>
    </citation>
    <scope>NUCLEOTIDE SEQUENCE [LARGE SCALE GENOMIC DNA]</scope>
    <source>
        <strain evidence="2 3">OsEnb-ALM-A6</strain>
    </source>
</reference>
<dbReference type="AlphaFoldDB" id="A0AAU6WS93"/>
<organism evidence="2 3">
    <name type="scientific">Chryseobacterium endophyticum</name>
    <dbReference type="NCBI Taxonomy" id="1854762"/>
    <lineage>
        <taxon>Bacteria</taxon>
        <taxon>Pseudomonadati</taxon>
        <taxon>Bacteroidota</taxon>
        <taxon>Flavobacteriia</taxon>
        <taxon>Flavobacteriales</taxon>
        <taxon>Weeksellaceae</taxon>
        <taxon>Chryseobacterium group</taxon>
        <taxon>Chryseobacterium</taxon>
    </lineage>
</organism>
<dbReference type="Gene3D" id="1.25.40.10">
    <property type="entry name" value="Tetratricopeptide repeat domain"/>
    <property type="match status" value="1"/>
</dbReference>
<name>A0AAU6WS93_9FLAO</name>
<dbReference type="PROSITE" id="PS50005">
    <property type="entry name" value="TPR"/>
    <property type="match status" value="1"/>
</dbReference>
<protein>
    <recommendedName>
        <fullName evidence="4">Tetratricopeptide repeat protein</fullName>
    </recommendedName>
</protein>
<evidence type="ECO:0008006" key="4">
    <source>
        <dbReference type="Google" id="ProtNLM"/>
    </source>
</evidence>
<dbReference type="PROSITE" id="PS50293">
    <property type="entry name" value="TPR_REGION"/>
    <property type="match status" value="1"/>
</dbReference>
<keyword evidence="1" id="KW-0802">TPR repeat</keyword>
<evidence type="ECO:0000313" key="3">
    <source>
        <dbReference type="Proteomes" id="UP001463665"/>
    </source>
</evidence>
<gene>
    <name evidence="2" type="ORF">AAFP95_06615</name>
</gene>
<dbReference type="InterPro" id="IPR011990">
    <property type="entry name" value="TPR-like_helical_dom_sf"/>
</dbReference>
<accession>A0AAU6WS93</accession>
<dbReference type="InterPro" id="IPR019734">
    <property type="entry name" value="TPR_rpt"/>
</dbReference>
<evidence type="ECO:0000313" key="2">
    <source>
        <dbReference type="EMBL" id="XAO75570.1"/>
    </source>
</evidence>